<evidence type="ECO:0000256" key="4">
    <source>
        <dbReference type="ARBA" id="ARBA00022741"/>
    </source>
</evidence>
<dbReference type="InterPro" id="IPR003593">
    <property type="entry name" value="AAA+_ATPase"/>
</dbReference>
<comment type="similarity">
    <text evidence="2">Belongs to the ABC transporter superfamily. Nitrate/nitrite/cyanate uptake transporter (NitT) (TC 3.A.1.16) family.</text>
</comment>
<dbReference type="InterPro" id="IPR017871">
    <property type="entry name" value="ABC_transporter-like_CS"/>
</dbReference>
<dbReference type="AlphaFoldDB" id="A0A3E0L3W8"/>
<dbReference type="PANTHER" id="PTHR42788">
    <property type="entry name" value="TAURINE IMPORT ATP-BINDING PROTEIN-RELATED"/>
    <property type="match status" value="1"/>
</dbReference>
<dbReference type="GO" id="GO:0016887">
    <property type="term" value="F:ATP hydrolysis activity"/>
    <property type="evidence" value="ECO:0007669"/>
    <property type="project" value="InterPro"/>
</dbReference>
<evidence type="ECO:0000259" key="6">
    <source>
        <dbReference type="PROSITE" id="PS50893"/>
    </source>
</evidence>
<dbReference type="SMART" id="SM00382">
    <property type="entry name" value="AAA"/>
    <property type="match status" value="1"/>
</dbReference>
<reference evidence="7 8" key="1">
    <citation type="submission" date="2017-10" db="EMBL/GenBank/DDBJ databases">
        <title>A large-scale comparative metagenomic study reveals the eutrophication-driven functional interactions in six Microcystis-epibionts communities.</title>
        <authorList>
            <person name="Li Q."/>
            <person name="Lin F."/>
        </authorList>
    </citation>
    <scope>NUCLEOTIDE SEQUENCE [LARGE SCALE GENOMIC DNA]</scope>
    <source>
        <strain evidence="7">TF09</strain>
    </source>
</reference>
<evidence type="ECO:0000256" key="3">
    <source>
        <dbReference type="ARBA" id="ARBA00022448"/>
    </source>
</evidence>
<gene>
    <name evidence="7" type="ORF">DWQ54_11825</name>
</gene>
<evidence type="ECO:0000313" key="8">
    <source>
        <dbReference type="Proteomes" id="UP000256873"/>
    </source>
</evidence>
<feature type="domain" description="ABC transporter" evidence="6">
    <location>
        <begin position="8"/>
        <end position="236"/>
    </location>
</feature>
<dbReference type="PROSITE" id="PS50893">
    <property type="entry name" value="ABC_TRANSPORTER_2"/>
    <property type="match status" value="1"/>
</dbReference>
<accession>A0A3E0L3W8</accession>
<dbReference type="Gene3D" id="3.40.50.300">
    <property type="entry name" value="P-loop containing nucleotide triphosphate hydrolases"/>
    <property type="match status" value="1"/>
</dbReference>
<sequence>MSNSTIDIKVKNLSVKFQKNSKSFFALDGVDFEVKRGEFFCIVGPSGCGKSTLLKTLLGFLQPTTGEVHISEERKKAGMVYLPQSPSLLPWRTLLQNAALGLEIKGKLNKDRQDTLKFDISKFGLGDFEKHLSTEISGGMKQKVELIRALASGPQLLFCDEPFASIDFVNRFELNTEFKHRCTIARTTTVFVTHNIEEAIFLGNKIAVMSQRPGQIMKIYEPKLSKNAHDAIKCRESPEFEDLFQKIWENLKGNYE</sequence>
<evidence type="ECO:0000313" key="7">
    <source>
        <dbReference type="EMBL" id="REJ41623.1"/>
    </source>
</evidence>
<evidence type="ECO:0000256" key="2">
    <source>
        <dbReference type="ARBA" id="ARBA00009440"/>
    </source>
</evidence>
<comment type="subcellular location">
    <subcellularLocation>
        <location evidence="1">Cell inner membrane</location>
        <topology evidence="1">Peripheral membrane protein</topology>
    </subcellularLocation>
</comment>
<dbReference type="InterPro" id="IPR050166">
    <property type="entry name" value="ABC_transporter_ATP-bind"/>
</dbReference>
<evidence type="ECO:0000256" key="5">
    <source>
        <dbReference type="ARBA" id="ARBA00022840"/>
    </source>
</evidence>
<dbReference type="InterPro" id="IPR027417">
    <property type="entry name" value="P-loop_NTPase"/>
</dbReference>
<dbReference type="Pfam" id="PF00005">
    <property type="entry name" value="ABC_tran"/>
    <property type="match status" value="1"/>
</dbReference>
<dbReference type="InterPro" id="IPR003439">
    <property type="entry name" value="ABC_transporter-like_ATP-bd"/>
</dbReference>
<dbReference type="GO" id="GO:0005524">
    <property type="term" value="F:ATP binding"/>
    <property type="evidence" value="ECO:0007669"/>
    <property type="project" value="UniProtKB-KW"/>
</dbReference>
<keyword evidence="5 7" id="KW-0067">ATP-binding</keyword>
<dbReference type="PANTHER" id="PTHR42788:SF13">
    <property type="entry name" value="ALIPHATIC SULFONATES IMPORT ATP-BINDING PROTEIN SSUB"/>
    <property type="match status" value="1"/>
</dbReference>
<evidence type="ECO:0000256" key="1">
    <source>
        <dbReference type="ARBA" id="ARBA00004417"/>
    </source>
</evidence>
<comment type="caution">
    <text evidence="7">The sequence shown here is derived from an EMBL/GenBank/DDBJ whole genome shotgun (WGS) entry which is preliminary data.</text>
</comment>
<keyword evidence="4" id="KW-0547">Nucleotide-binding</keyword>
<name>A0A3E0L3W8_9CHRO</name>
<dbReference type="PROSITE" id="PS00211">
    <property type="entry name" value="ABC_TRANSPORTER_1"/>
    <property type="match status" value="1"/>
</dbReference>
<dbReference type="EMBL" id="QQWC01000003">
    <property type="protein sequence ID" value="REJ41623.1"/>
    <property type="molecule type" value="Genomic_DNA"/>
</dbReference>
<protein>
    <submittedName>
        <fullName evidence="7">ATP-binding cassette domain-containing protein</fullName>
    </submittedName>
</protein>
<dbReference type="GO" id="GO:0005886">
    <property type="term" value="C:plasma membrane"/>
    <property type="evidence" value="ECO:0007669"/>
    <property type="project" value="UniProtKB-SubCell"/>
</dbReference>
<dbReference type="Proteomes" id="UP000256873">
    <property type="component" value="Unassembled WGS sequence"/>
</dbReference>
<organism evidence="7 8">
    <name type="scientific">Microcystis flos-aquae TF09</name>
    <dbReference type="NCBI Taxonomy" id="2060473"/>
    <lineage>
        <taxon>Bacteria</taxon>
        <taxon>Bacillati</taxon>
        <taxon>Cyanobacteriota</taxon>
        <taxon>Cyanophyceae</taxon>
        <taxon>Oscillatoriophycideae</taxon>
        <taxon>Chroococcales</taxon>
        <taxon>Microcystaceae</taxon>
        <taxon>Microcystis</taxon>
    </lineage>
</organism>
<keyword evidence="3" id="KW-0813">Transport</keyword>
<dbReference type="SUPFAM" id="SSF52540">
    <property type="entry name" value="P-loop containing nucleoside triphosphate hydrolases"/>
    <property type="match status" value="1"/>
</dbReference>
<proteinExistence type="inferred from homology"/>